<organism evidence="1 2">
    <name type="scientific">Allofournierella massiliensis</name>
    <dbReference type="NCBI Taxonomy" id="1650663"/>
    <lineage>
        <taxon>Bacteria</taxon>
        <taxon>Bacillati</taxon>
        <taxon>Bacillota</taxon>
        <taxon>Clostridia</taxon>
        <taxon>Eubacteriales</taxon>
        <taxon>Oscillospiraceae</taxon>
        <taxon>Allofournierella</taxon>
    </lineage>
</organism>
<evidence type="ECO:0000313" key="1">
    <source>
        <dbReference type="EMBL" id="TCL58759.1"/>
    </source>
</evidence>
<dbReference type="AlphaFoldDB" id="A0A4R1R0G2"/>
<dbReference type="InterPro" id="IPR024232">
    <property type="entry name" value="SpoIIIAH"/>
</dbReference>
<dbReference type="InterPro" id="IPR038503">
    <property type="entry name" value="SpoIIIAH_sf"/>
</dbReference>
<accession>A0A4R1R0G2</accession>
<dbReference type="Proteomes" id="UP000295184">
    <property type="component" value="Unassembled WGS sequence"/>
</dbReference>
<dbReference type="OrthoDB" id="1680784at2"/>
<dbReference type="RefSeq" id="WP_058962990.1">
    <property type="nucleotide sequence ID" value="NZ_CABKVM010000012.1"/>
</dbReference>
<protein>
    <submittedName>
        <fullName evidence="1">Stage III sporulation protein AH</fullName>
    </submittedName>
</protein>
<gene>
    <name evidence="1" type="ORF">EDD77_107121</name>
</gene>
<dbReference type="Gene3D" id="1.10.287.4300">
    <property type="entry name" value="Stage III sporulation protein AH-like"/>
    <property type="match status" value="1"/>
</dbReference>
<dbReference type="EMBL" id="SLUM01000007">
    <property type="protein sequence ID" value="TCL58759.1"/>
    <property type="molecule type" value="Genomic_DNA"/>
</dbReference>
<comment type="caution">
    <text evidence="1">The sequence shown here is derived from an EMBL/GenBank/DDBJ whole genome shotgun (WGS) entry which is preliminary data.</text>
</comment>
<name>A0A4R1R0G2_9FIRM</name>
<dbReference type="STRING" id="1650663.GCA_001486665_00477"/>
<dbReference type="Pfam" id="PF12685">
    <property type="entry name" value="SpoIIIAH"/>
    <property type="match status" value="1"/>
</dbReference>
<evidence type="ECO:0000313" key="2">
    <source>
        <dbReference type="Proteomes" id="UP000295184"/>
    </source>
</evidence>
<sequence>MQAKKLNQKMTLLTLVVALGVAVYLNWEYAKSTDLVMGDTVQANAAASTGIITDELAVETAASGQETADKNYGEAQLVSVADPTGSDFFEQARLSRTKTRDEALDTLQKSLKNSALTQEEKDALTQELTATIESITKESDLESRIKAKGFVDCVAFIDGDKVNITVMTTSDGLTQSEVAQIRDIVLSECAVSAQNITVVEIK</sequence>
<proteinExistence type="predicted"/>
<reference evidence="1 2" key="1">
    <citation type="submission" date="2019-03" db="EMBL/GenBank/DDBJ databases">
        <title>Genomic Encyclopedia of Type Strains, Phase IV (KMG-IV): sequencing the most valuable type-strain genomes for metagenomic binning, comparative biology and taxonomic classification.</title>
        <authorList>
            <person name="Goeker M."/>
        </authorList>
    </citation>
    <scope>NUCLEOTIDE SEQUENCE [LARGE SCALE GENOMIC DNA]</scope>
    <source>
        <strain evidence="1 2">DSM 100451</strain>
    </source>
</reference>